<dbReference type="AlphaFoldDB" id="A0A8S4PMW7"/>
<reference evidence="3" key="1">
    <citation type="submission" date="2022-03" db="EMBL/GenBank/DDBJ databases">
        <authorList>
            <person name="Martin C."/>
        </authorList>
    </citation>
    <scope>NUCLEOTIDE SEQUENCE</scope>
</reference>
<feature type="compositionally biased region" description="Basic and acidic residues" evidence="1">
    <location>
        <begin position="205"/>
        <end position="214"/>
    </location>
</feature>
<feature type="compositionally biased region" description="Basic and acidic residues" evidence="1">
    <location>
        <begin position="702"/>
        <end position="711"/>
    </location>
</feature>
<evidence type="ECO:0000313" key="4">
    <source>
        <dbReference type="Proteomes" id="UP000749559"/>
    </source>
</evidence>
<keyword evidence="4" id="KW-1185">Reference proteome</keyword>
<feature type="region of interest" description="Disordered" evidence="1">
    <location>
        <begin position="650"/>
        <end position="797"/>
    </location>
</feature>
<feature type="non-terminal residue" evidence="3">
    <location>
        <position position="1"/>
    </location>
</feature>
<feature type="compositionally biased region" description="Basic and acidic residues" evidence="1">
    <location>
        <begin position="179"/>
        <end position="194"/>
    </location>
</feature>
<organism evidence="3 4">
    <name type="scientific">Owenia fusiformis</name>
    <name type="common">Polychaete worm</name>
    <dbReference type="NCBI Taxonomy" id="6347"/>
    <lineage>
        <taxon>Eukaryota</taxon>
        <taxon>Metazoa</taxon>
        <taxon>Spiralia</taxon>
        <taxon>Lophotrochozoa</taxon>
        <taxon>Annelida</taxon>
        <taxon>Polychaeta</taxon>
        <taxon>Sedentaria</taxon>
        <taxon>Canalipalpata</taxon>
        <taxon>Sabellida</taxon>
        <taxon>Oweniida</taxon>
        <taxon>Oweniidae</taxon>
        <taxon>Owenia</taxon>
    </lineage>
</organism>
<evidence type="ECO:0000313" key="3">
    <source>
        <dbReference type="EMBL" id="CAH1794692.1"/>
    </source>
</evidence>
<feature type="compositionally biased region" description="Polar residues" evidence="1">
    <location>
        <begin position="612"/>
        <end position="622"/>
    </location>
</feature>
<keyword evidence="2" id="KW-0472">Membrane</keyword>
<accession>A0A8S4PMW7</accession>
<feature type="compositionally biased region" description="Basic and acidic residues" evidence="1">
    <location>
        <begin position="401"/>
        <end position="414"/>
    </location>
</feature>
<feature type="compositionally biased region" description="Basic and acidic residues" evidence="1">
    <location>
        <begin position="445"/>
        <end position="475"/>
    </location>
</feature>
<feature type="region of interest" description="Disordered" evidence="1">
    <location>
        <begin position="231"/>
        <end position="286"/>
    </location>
</feature>
<feature type="compositionally biased region" description="Polar residues" evidence="1">
    <location>
        <begin position="487"/>
        <end position="504"/>
    </location>
</feature>
<feature type="compositionally biased region" description="Polar residues" evidence="1">
    <location>
        <begin position="122"/>
        <end position="149"/>
    </location>
</feature>
<feature type="transmembrane region" description="Helical" evidence="2">
    <location>
        <begin position="85"/>
        <end position="106"/>
    </location>
</feature>
<evidence type="ECO:0000256" key="2">
    <source>
        <dbReference type="SAM" id="Phobius"/>
    </source>
</evidence>
<feature type="compositionally biased region" description="Basic and acidic residues" evidence="1">
    <location>
        <begin position="730"/>
        <end position="747"/>
    </location>
</feature>
<feature type="compositionally biased region" description="Low complexity" evidence="1">
    <location>
        <begin position="623"/>
        <end position="633"/>
    </location>
</feature>
<name>A0A8S4PMW7_OWEFU</name>
<comment type="caution">
    <text evidence="3">The sequence shown here is derived from an EMBL/GenBank/DDBJ whole genome shotgun (WGS) entry which is preliminary data.</text>
</comment>
<feature type="region of interest" description="Disordered" evidence="1">
    <location>
        <begin position="116"/>
        <end position="214"/>
    </location>
</feature>
<gene>
    <name evidence="3" type="ORF">OFUS_LOCUS19351</name>
</gene>
<feature type="compositionally biased region" description="Basic residues" evidence="1">
    <location>
        <begin position="352"/>
        <end position="373"/>
    </location>
</feature>
<dbReference type="EMBL" id="CAIIXF020000009">
    <property type="protein sequence ID" value="CAH1794692.1"/>
    <property type="molecule type" value="Genomic_DNA"/>
</dbReference>
<keyword evidence="2" id="KW-1133">Transmembrane helix</keyword>
<evidence type="ECO:0000256" key="1">
    <source>
        <dbReference type="SAM" id="MobiDB-lite"/>
    </source>
</evidence>
<dbReference type="Proteomes" id="UP000749559">
    <property type="component" value="Unassembled WGS sequence"/>
</dbReference>
<keyword evidence="2" id="KW-0812">Transmembrane</keyword>
<feature type="region of interest" description="Disordered" evidence="1">
    <location>
        <begin position="604"/>
        <end position="633"/>
    </location>
</feature>
<feature type="region of interest" description="Disordered" evidence="1">
    <location>
        <begin position="349"/>
        <end position="535"/>
    </location>
</feature>
<protein>
    <submittedName>
        <fullName evidence="3">Uncharacterized protein</fullName>
    </submittedName>
</protein>
<feature type="compositionally biased region" description="Basic and acidic residues" evidence="1">
    <location>
        <begin position="505"/>
        <end position="532"/>
    </location>
</feature>
<feature type="compositionally biased region" description="Polar residues" evidence="1">
    <location>
        <begin position="650"/>
        <end position="664"/>
    </location>
</feature>
<feature type="compositionally biased region" description="Acidic residues" evidence="1">
    <location>
        <begin position="275"/>
        <end position="286"/>
    </location>
</feature>
<feature type="compositionally biased region" description="Basic and acidic residues" evidence="1">
    <location>
        <begin position="381"/>
        <end position="394"/>
    </location>
</feature>
<proteinExistence type="predicted"/>
<sequence>NEGIQDVHIYHQSEPDSSFKSFVPHLNIAFSINNTYNRTVKTINASAGVKDSEISEMQIDVSPSPLFEKLDDLNRVKVQFKLLDLVLAICGTIGALFILCMSVGLVHCCCKRRKARPGGLHHQTSNTGSQTNSYENINVESGGQSTSTARSDESEDMENTLIGENHQRQSTESQETSVDDSRSTRSKQSSDSKKSGKKLSKSQGKSKDNKLNIRDKIKAFEKKKAEIVESASPKLEQDSKPKKKRPTSKAYEEFESQGILIGFGRPKKKRGSEHEEQEVVEMISEEGEVPTNLSNLGMFRIPKAELDHPDEEGRHVLEQYQSSVNDDEGIMTMESDDEQEFAEVKREDMLKSFRRVPGPKKTRAHRSSKRRARLKEITYGNDDRSFWQDGHKEQWSPFNQRPEESEYEGLRHPSPEQNNSKHTAKQRDSYDTADGDQLMLAKSNSHRDEYFNGHHSDSYYGDDHHSNSQYGDKHSNKSRKTKEQYGGNKNNMGNSKASGYNHQYSDSEHSNKHDECRSDASCHGNKRDDRSNKSCSCSKTEVICNRDSHGRNGHICGGGHTDRCHHSSINNDICYHKNIICCQDTVILKYNNCEGDNYNHLYKDSPPKRGQDPSNVNNCPKHSQNSIGGSSSSTERNNCQCLHGNMNKCQQRSTPSLHQVSPSQVRPGPIRRWDSAHSCIYVPEPSPSHTGAAEQSAHYNQNRRDSYDNHFVHRQRAGNDEMPPPPPSEHTVEGQGKGDENQAKDTDILQSLHGKVSGMLGKLQDKNKPSQGSKQPPPPPPRDRSSQRPHLRPSMQM</sequence>